<name>A0A5M3PWJ9_9GAMM</name>
<comment type="caution">
    <text evidence="12">The sequence shown here is derived from an EMBL/GenBank/DDBJ whole genome shotgun (WGS) entry which is preliminary data.</text>
</comment>
<dbReference type="EMBL" id="BGZI01000003">
    <property type="protein sequence ID" value="GBO87207.1"/>
    <property type="molecule type" value="Genomic_DNA"/>
</dbReference>
<dbReference type="AlphaFoldDB" id="A0A5M3PWJ9"/>
<keyword evidence="7 11" id="KW-0812">Transmembrane</keyword>
<keyword evidence="5" id="KW-1003">Cell membrane</keyword>
<evidence type="ECO:0000313" key="13">
    <source>
        <dbReference type="Proteomes" id="UP000387223"/>
    </source>
</evidence>
<evidence type="ECO:0000256" key="2">
    <source>
        <dbReference type="ARBA" id="ARBA00007208"/>
    </source>
</evidence>
<proteinExistence type="inferred from homology"/>
<reference evidence="12 13" key="1">
    <citation type="journal article" date="2019" name="J. Gen. Appl. Microbiol.">
        <title>Aerobic degradation of cis-dichloroethene by the marine bacterium Marinobacter salsuginis strain 5N-3.</title>
        <authorList>
            <person name="Inoue Y."/>
            <person name="Fukunaga Y."/>
            <person name="Katsumata H."/>
            <person name="Ohji S."/>
            <person name="Hosoyama A."/>
            <person name="Mori K."/>
            <person name="Ando K."/>
        </authorList>
    </citation>
    <scope>NUCLEOTIDE SEQUENCE [LARGE SCALE GENOMIC DNA]</scope>
    <source>
        <strain evidence="12 13">NBRC 109114</strain>
    </source>
</reference>
<keyword evidence="11" id="KW-1133">Transmembrane helix</keyword>
<dbReference type="GO" id="GO:0005886">
    <property type="term" value="C:plasma membrane"/>
    <property type="evidence" value="ECO:0007669"/>
    <property type="project" value="UniProtKB-SubCell"/>
</dbReference>
<evidence type="ECO:0000256" key="9">
    <source>
        <dbReference type="ARBA" id="ARBA00023136"/>
    </source>
</evidence>
<evidence type="ECO:0000313" key="12">
    <source>
        <dbReference type="EMBL" id="GBO87207.1"/>
    </source>
</evidence>
<sequence>MPLLDSASGPLSVQRRMSDAESKSFLRPGKVFLLLLLGALVYLLSLVFLVPAGWVWQQASAHVSLPPQVQVRQVAGKVWDGEAGVVVAGFPLRVDWRLHMPSVTNLQWPMTISVESSQSSLDGDVTIGWPASAQLDASGRVMVAEFEDLIRQSGGAMIEGEVMIDRLTMAWADNRITRAEGLGRWDGGLVTWPMGDQRGRAEFPPMQATMDTTQGGVALSVSEQGGQRPAADATVFWNGMLELRVYKRMVDLAGQPWPDSASPGDVVFRVRQPLVPGAR</sequence>
<evidence type="ECO:0000256" key="11">
    <source>
        <dbReference type="SAM" id="Phobius"/>
    </source>
</evidence>
<evidence type="ECO:0000256" key="1">
    <source>
        <dbReference type="ARBA" id="ARBA00004533"/>
    </source>
</evidence>
<keyword evidence="6" id="KW-0997">Cell inner membrane</keyword>
<evidence type="ECO:0000256" key="10">
    <source>
        <dbReference type="ARBA" id="ARBA00030772"/>
    </source>
</evidence>
<keyword evidence="9 11" id="KW-0472">Membrane</keyword>
<evidence type="ECO:0000256" key="7">
    <source>
        <dbReference type="ARBA" id="ARBA00022692"/>
    </source>
</evidence>
<evidence type="ECO:0000256" key="3">
    <source>
        <dbReference type="ARBA" id="ARBA00021563"/>
    </source>
</evidence>
<gene>
    <name evidence="12" type="ORF">MSSD14B_08750</name>
</gene>
<comment type="similarity">
    <text evidence="2">Belongs to the GSP N family.</text>
</comment>
<dbReference type="InterPro" id="IPR022792">
    <property type="entry name" value="T2SS_protein-GspN"/>
</dbReference>
<keyword evidence="8" id="KW-0653">Protein transport</keyword>
<evidence type="ECO:0000256" key="5">
    <source>
        <dbReference type="ARBA" id="ARBA00022475"/>
    </source>
</evidence>
<dbReference type="Proteomes" id="UP000387223">
    <property type="component" value="Unassembled WGS sequence"/>
</dbReference>
<feature type="transmembrane region" description="Helical" evidence="11">
    <location>
        <begin position="31"/>
        <end position="56"/>
    </location>
</feature>
<evidence type="ECO:0000256" key="8">
    <source>
        <dbReference type="ARBA" id="ARBA00022927"/>
    </source>
</evidence>
<dbReference type="GO" id="GO:0015627">
    <property type="term" value="C:type II protein secretion system complex"/>
    <property type="evidence" value="ECO:0007669"/>
    <property type="project" value="InterPro"/>
</dbReference>
<organism evidence="12 13">
    <name type="scientific">Marinobacter salsuginis</name>
    <dbReference type="NCBI Taxonomy" id="418719"/>
    <lineage>
        <taxon>Bacteria</taxon>
        <taxon>Pseudomonadati</taxon>
        <taxon>Pseudomonadota</taxon>
        <taxon>Gammaproteobacteria</taxon>
        <taxon>Pseudomonadales</taxon>
        <taxon>Marinobacteraceae</taxon>
        <taxon>Marinobacter</taxon>
    </lineage>
</organism>
<comment type="subcellular location">
    <subcellularLocation>
        <location evidence="1">Cell inner membrane</location>
    </subcellularLocation>
</comment>
<evidence type="ECO:0000256" key="4">
    <source>
        <dbReference type="ARBA" id="ARBA00022448"/>
    </source>
</evidence>
<dbReference type="Pfam" id="PF01203">
    <property type="entry name" value="T2SSN"/>
    <property type="match status" value="1"/>
</dbReference>
<protein>
    <recommendedName>
        <fullName evidence="3">Type II secretion system protein N</fullName>
    </recommendedName>
    <alternativeName>
        <fullName evidence="10">General secretion pathway protein N</fullName>
    </alternativeName>
</protein>
<keyword evidence="4" id="KW-0813">Transport</keyword>
<evidence type="ECO:0000256" key="6">
    <source>
        <dbReference type="ARBA" id="ARBA00022519"/>
    </source>
</evidence>
<accession>A0A5M3PWJ9</accession>
<dbReference type="GO" id="GO:0015628">
    <property type="term" value="P:protein secretion by the type II secretion system"/>
    <property type="evidence" value="ECO:0007669"/>
    <property type="project" value="InterPro"/>
</dbReference>